<dbReference type="RefSeq" id="WP_070075863.1">
    <property type="nucleotide sequence ID" value="NZ_MKKJ01000013.1"/>
</dbReference>
<dbReference type="Pfam" id="PF00378">
    <property type="entry name" value="ECH_1"/>
    <property type="match status" value="1"/>
</dbReference>
<keyword evidence="3" id="KW-0413">Isomerase</keyword>
<evidence type="ECO:0000256" key="2">
    <source>
        <dbReference type="RuleBase" id="RU003707"/>
    </source>
</evidence>
<reference evidence="3 4" key="1">
    <citation type="submission" date="2017-12" db="EMBL/GenBank/DDBJ databases">
        <title>Draft Genome sequences of multiple microbial strains isolated from spacecraft associated surfaces.</title>
        <authorList>
            <person name="Seuylemezian A."/>
            <person name="Vaishampayan P."/>
            <person name="Venkateswaran K."/>
        </authorList>
    </citation>
    <scope>NUCLEOTIDE SEQUENCE [LARGE SCALE GENOMIC DNA]</scope>
    <source>
        <strain evidence="3 4">2P01AA</strain>
    </source>
</reference>
<evidence type="ECO:0000256" key="1">
    <source>
        <dbReference type="ARBA" id="ARBA00005254"/>
    </source>
</evidence>
<dbReference type="PANTHER" id="PTHR43459:SF1">
    <property type="entry name" value="EG:BACN32G11.4 PROTEIN"/>
    <property type="match status" value="1"/>
</dbReference>
<evidence type="ECO:0000313" key="3">
    <source>
        <dbReference type="EMBL" id="PKF32447.1"/>
    </source>
</evidence>
<gene>
    <name evidence="3" type="ORF">CW311_14595</name>
</gene>
<protein>
    <submittedName>
        <fullName evidence="3">2-(1,2-epoxy-1,2-dihydrophenyl)acetyl-CoA isomerase</fullName>
    </submittedName>
</protein>
<dbReference type="Gene3D" id="3.90.226.10">
    <property type="entry name" value="2-enoyl-CoA Hydratase, Chain A, domain 1"/>
    <property type="match status" value="1"/>
</dbReference>
<sequence>MEFEHILLRQHNRVGYLTLNRPEVLNSFNEHMHREIAAALDLWAVSKEIKVIVISGTGKGFCAGQDLRSRGMDVIAAPDYDAGAALEKFYNPLVLKITDMTKPVIAAVNGVAAGAGANLALACDLVVAKQSAAFIQSFCKVGLIPDAGGTWNLPHLIGLARAKGLTMLGEKLSAQKALSWGLIWEVYEDELFEANVTALAEQLAEQPNSSIALIKQALNRATDNTLVEQLQLEREFQRIAGQSDNYKEGVAAFMQKRKPDFS</sequence>
<dbReference type="InterPro" id="IPR011968">
    <property type="entry name" value="PaaB1"/>
</dbReference>
<dbReference type="EMBL" id="PISJ01000017">
    <property type="protein sequence ID" value="PKF32447.1"/>
    <property type="molecule type" value="Genomic_DNA"/>
</dbReference>
<dbReference type="InterPro" id="IPR018376">
    <property type="entry name" value="Enoyl-CoA_hyd/isom_CS"/>
</dbReference>
<dbReference type="SUPFAM" id="SSF52096">
    <property type="entry name" value="ClpP/crotonase"/>
    <property type="match status" value="1"/>
</dbReference>
<dbReference type="InterPro" id="IPR014748">
    <property type="entry name" value="Enoyl-CoA_hydra_C"/>
</dbReference>
<dbReference type="NCBIfam" id="TIGR02280">
    <property type="entry name" value="PaaB1"/>
    <property type="match status" value="1"/>
</dbReference>
<dbReference type="GO" id="GO:0016853">
    <property type="term" value="F:isomerase activity"/>
    <property type="evidence" value="ECO:0007669"/>
    <property type="project" value="UniProtKB-KW"/>
</dbReference>
<proteinExistence type="inferred from homology"/>
<dbReference type="OrthoDB" id="9777711at2"/>
<accession>A0A1E7R3X7</accession>
<organism evidence="3 4">
    <name type="scientific">Acinetobacter proteolyticus</name>
    <dbReference type="NCBI Taxonomy" id="1776741"/>
    <lineage>
        <taxon>Bacteria</taxon>
        <taxon>Pseudomonadati</taxon>
        <taxon>Pseudomonadota</taxon>
        <taxon>Gammaproteobacteria</taxon>
        <taxon>Moraxellales</taxon>
        <taxon>Moraxellaceae</taxon>
        <taxon>Acinetobacter</taxon>
    </lineage>
</organism>
<dbReference type="Proteomes" id="UP000233553">
    <property type="component" value="Unassembled WGS sequence"/>
</dbReference>
<comment type="similarity">
    <text evidence="1 2">Belongs to the enoyl-CoA hydratase/isomerase family.</text>
</comment>
<dbReference type="GO" id="GO:0010124">
    <property type="term" value="P:phenylacetate catabolic process"/>
    <property type="evidence" value="ECO:0007669"/>
    <property type="project" value="InterPro"/>
</dbReference>
<dbReference type="Gene3D" id="1.10.12.10">
    <property type="entry name" value="Lyase 2-enoyl-coa Hydratase, Chain A, domain 2"/>
    <property type="match status" value="1"/>
</dbReference>
<dbReference type="CDD" id="cd06558">
    <property type="entry name" value="crotonase-like"/>
    <property type="match status" value="1"/>
</dbReference>
<comment type="caution">
    <text evidence="3">The sequence shown here is derived from an EMBL/GenBank/DDBJ whole genome shotgun (WGS) entry which is preliminary data.</text>
</comment>
<evidence type="ECO:0000313" key="4">
    <source>
        <dbReference type="Proteomes" id="UP000233553"/>
    </source>
</evidence>
<dbReference type="InterPro" id="IPR029045">
    <property type="entry name" value="ClpP/crotonase-like_dom_sf"/>
</dbReference>
<name>A0A1E7R3X7_9GAMM</name>
<dbReference type="PROSITE" id="PS00166">
    <property type="entry name" value="ENOYL_COA_HYDRATASE"/>
    <property type="match status" value="1"/>
</dbReference>
<dbReference type="PANTHER" id="PTHR43459">
    <property type="entry name" value="ENOYL-COA HYDRATASE"/>
    <property type="match status" value="1"/>
</dbReference>
<dbReference type="AlphaFoldDB" id="A0A1E7R3X7"/>
<dbReference type="InterPro" id="IPR001753">
    <property type="entry name" value="Enoyl-CoA_hydra/iso"/>
</dbReference>